<name>A0AAV6TJA6_9ARAC</name>
<evidence type="ECO:0000313" key="2">
    <source>
        <dbReference type="EMBL" id="KAG8171949.1"/>
    </source>
</evidence>
<feature type="region of interest" description="Disordered" evidence="1">
    <location>
        <begin position="56"/>
        <end position="84"/>
    </location>
</feature>
<accession>A0AAV6TJA6</accession>
<evidence type="ECO:0000313" key="3">
    <source>
        <dbReference type="Proteomes" id="UP000827092"/>
    </source>
</evidence>
<organism evidence="2 3">
    <name type="scientific">Oedothorax gibbosus</name>
    <dbReference type="NCBI Taxonomy" id="931172"/>
    <lineage>
        <taxon>Eukaryota</taxon>
        <taxon>Metazoa</taxon>
        <taxon>Ecdysozoa</taxon>
        <taxon>Arthropoda</taxon>
        <taxon>Chelicerata</taxon>
        <taxon>Arachnida</taxon>
        <taxon>Araneae</taxon>
        <taxon>Araneomorphae</taxon>
        <taxon>Entelegynae</taxon>
        <taxon>Araneoidea</taxon>
        <taxon>Linyphiidae</taxon>
        <taxon>Erigoninae</taxon>
        <taxon>Oedothorax</taxon>
    </lineage>
</organism>
<proteinExistence type="predicted"/>
<gene>
    <name evidence="2" type="ORF">JTE90_025181</name>
</gene>
<reference evidence="2 3" key="1">
    <citation type="journal article" date="2022" name="Nat. Ecol. Evol.">
        <title>A masculinizing supergene underlies an exaggerated male reproductive morph in a spider.</title>
        <authorList>
            <person name="Hendrickx F."/>
            <person name="De Corte Z."/>
            <person name="Sonet G."/>
            <person name="Van Belleghem S.M."/>
            <person name="Kostlbacher S."/>
            <person name="Vangestel C."/>
        </authorList>
    </citation>
    <scope>NUCLEOTIDE SEQUENCE [LARGE SCALE GENOMIC DNA]</scope>
    <source>
        <strain evidence="2">W744_W776</strain>
    </source>
</reference>
<evidence type="ECO:0000256" key="1">
    <source>
        <dbReference type="SAM" id="MobiDB-lite"/>
    </source>
</evidence>
<protein>
    <submittedName>
        <fullName evidence="2">Uncharacterized protein</fullName>
    </submittedName>
</protein>
<comment type="caution">
    <text evidence="2">The sequence shown here is derived from an EMBL/GenBank/DDBJ whole genome shotgun (WGS) entry which is preliminary data.</text>
</comment>
<dbReference type="Proteomes" id="UP000827092">
    <property type="component" value="Unassembled WGS sequence"/>
</dbReference>
<dbReference type="AlphaFoldDB" id="A0AAV6TJA6"/>
<dbReference type="EMBL" id="JAFNEN010003348">
    <property type="protein sequence ID" value="KAG8171949.1"/>
    <property type="molecule type" value="Genomic_DNA"/>
</dbReference>
<sequence length="110" mass="12237">MEQVLPAAAGTLLLPSNCVRGKQQGVERTNKRVSGHAARLQLTPTPAARCYDHNMHHIPNRNNFRDGAARQRAGHTRREAETREAARLADTVIHQLNPRAKTLCPIYKAP</sequence>
<keyword evidence="3" id="KW-1185">Reference proteome</keyword>